<comment type="caution">
    <text evidence="6">The sequence shown here is derived from an EMBL/GenBank/DDBJ whole genome shotgun (WGS) entry which is preliminary data.</text>
</comment>
<protein>
    <submittedName>
        <fullName evidence="6">5-oxoprolinase subunit PxpB</fullName>
        <ecNumber evidence="6">3.5.2.9</ecNumber>
    </submittedName>
</protein>
<organism evidence="6 7">
    <name type="scientific">Ancylobacter mangrovi</name>
    <dbReference type="NCBI Taxonomy" id="2972472"/>
    <lineage>
        <taxon>Bacteria</taxon>
        <taxon>Pseudomonadati</taxon>
        <taxon>Pseudomonadota</taxon>
        <taxon>Alphaproteobacteria</taxon>
        <taxon>Hyphomicrobiales</taxon>
        <taxon>Xanthobacteraceae</taxon>
        <taxon>Ancylobacter</taxon>
    </lineage>
</organism>
<dbReference type="InterPro" id="IPR029000">
    <property type="entry name" value="Cyclophilin-like_dom_sf"/>
</dbReference>
<dbReference type="GO" id="GO:0005524">
    <property type="term" value="F:ATP binding"/>
    <property type="evidence" value="ECO:0007669"/>
    <property type="project" value="UniProtKB-KW"/>
</dbReference>
<dbReference type="NCBIfam" id="TIGR00370">
    <property type="entry name" value="5-oxoprolinase subunit PxpB"/>
    <property type="match status" value="1"/>
</dbReference>
<dbReference type="GO" id="GO:0017168">
    <property type="term" value="F:5-oxoprolinase (ATP-hydrolyzing) activity"/>
    <property type="evidence" value="ECO:0007669"/>
    <property type="project" value="UniProtKB-EC"/>
</dbReference>
<keyword evidence="3" id="KW-0067">ATP-binding</keyword>
<dbReference type="Gene3D" id="2.40.100.10">
    <property type="entry name" value="Cyclophilin-like"/>
    <property type="match status" value="1"/>
</dbReference>
<evidence type="ECO:0000256" key="1">
    <source>
        <dbReference type="ARBA" id="ARBA00022741"/>
    </source>
</evidence>
<feature type="domain" description="Carboxyltransferase" evidence="5">
    <location>
        <begin position="9"/>
        <end position="209"/>
    </location>
</feature>
<dbReference type="SMART" id="SM00796">
    <property type="entry name" value="AHS1"/>
    <property type="match status" value="1"/>
</dbReference>
<evidence type="ECO:0000256" key="4">
    <source>
        <dbReference type="SAM" id="MobiDB-lite"/>
    </source>
</evidence>
<dbReference type="PANTHER" id="PTHR34698">
    <property type="entry name" value="5-OXOPROLINASE SUBUNIT B"/>
    <property type="match status" value="1"/>
</dbReference>
<dbReference type="SUPFAM" id="SSF50891">
    <property type="entry name" value="Cyclophilin-like"/>
    <property type="match status" value="1"/>
</dbReference>
<reference evidence="6" key="1">
    <citation type="submission" date="2022-08" db="EMBL/GenBank/DDBJ databases">
        <authorList>
            <person name="Li F."/>
        </authorList>
    </citation>
    <scope>NUCLEOTIDE SEQUENCE</scope>
    <source>
        <strain evidence="6">MQZ15Z-1</strain>
    </source>
</reference>
<keyword evidence="7" id="KW-1185">Reference proteome</keyword>
<evidence type="ECO:0000256" key="3">
    <source>
        <dbReference type="ARBA" id="ARBA00022840"/>
    </source>
</evidence>
<dbReference type="Gene3D" id="3.30.1360.40">
    <property type="match status" value="1"/>
</dbReference>
<dbReference type="InterPro" id="IPR010016">
    <property type="entry name" value="PxpB"/>
</dbReference>
<dbReference type="SUPFAM" id="SSF160467">
    <property type="entry name" value="PH0987 N-terminal domain-like"/>
    <property type="match status" value="1"/>
</dbReference>
<dbReference type="EC" id="3.5.2.9" evidence="6"/>
<name>A0A9X2PGT8_9HYPH</name>
<evidence type="ECO:0000259" key="5">
    <source>
        <dbReference type="SMART" id="SM00796"/>
    </source>
</evidence>
<dbReference type="PANTHER" id="PTHR34698:SF2">
    <property type="entry name" value="5-OXOPROLINASE SUBUNIT B"/>
    <property type="match status" value="1"/>
</dbReference>
<keyword evidence="1" id="KW-0547">Nucleotide-binding</keyword>
<feature type="compositionally biased region" description="Basic and acidic residues" evidence="4">
    <location>
        <begin position="153"/>
        <end position="162"/>
    </location>
</feature>
<evidence type="ECO:0000313" key="7">
    <source>
        <dbReference type="Proteomes" id="UP001151088"/>
    </source>
</evidence>
<dbReference type="InterPro" id="IPR003833">
    <property type="entry name" value="CT_C_D"/>
</dbReference>
<feature type="region of interest" description="Disordered" evidence="4">
    <location>
        <begin position="153"/>
        <end position="175"/>
    </location>
</feature>
<keyword evidence="2 6" id="KW-0378">Hydrolase</keyword>
<dbReference type="AlphaFoldDB" id="A0A9X2PGT8"/>
<evidence type="ECO:0000313" key="6">
    <source>
        <dbReference type="EMBL" id="MCS0495780.1"/>
    </source>
</evidence>
<sequence>MTLKDPTFPRLLDAGESGLVVEFGDGIDETANARVIALDRALAAAAIEGVREAVPTYRSLLILFDPLVVDRAALAGRVRALETAPGAEAAGTLWRVPVLYGGAHGVDLEAVASQHGLTPDELVALHAGALYRVYMIGFAPGFAYLGGLPERLHTSRRTDPRPKTPPRSVSIGGRQAAVSPPIEVPSGWHLLGQTPVRSYDPGREKPFLFAPGDTIRFTPIDAGAYRDMLAAAEAGEMVATPETMPVPSSAGGAHDA</sequence>
<dbReference type="Proteomes" id="UP001151088">
    <property type="component" value="Unassembled WGS sequence"/>
</dbReference>
<dbReference type="EMBL" id="JANTHZ010000004">
    <property type="protein sequence ID" value="MCS0495780.1"/>
    <property type="molecule type" value="Genomic_DNA"/>
</dbReference>
<evidence type="ECO:0000256" key="2">
    <source>
        <dbReference type="ARBA" id="ARBA00022801"/>
    </source>
</evidence>
<proteinExistence type="predicted"/>
<dbReference type="RefSeq" id="WP_258732943.1">
    <property type="nucleotide sequence ID" value="NZ_JANTHZ010000004.1"/>
</dbReference>
<accession>A0A9X2PGT8</accession>
<gene>
    <name evidence="6" type="primary">pxpB</name>
    <name evidence="6" type="ORF">NVS89_11770</name>
</gene>
<dbReference type="Pfam" id="PF02682">
    <property type="entry name" value="CT_C_D"/>
    <property type="match status" value="1"/>
</dbReference>